<dbReference type="FunFam" id="3.40.50.1820:FF:000029">
    <property type="entry name" value="Acetylcholinesterase"/>
    <property type="match status" value="1"/>
</dbReference>
<dbReference type="Pfam" id="PF00135">
    <property type="entry name" value="COesterase"/>
    <property type="match status" value="1"/>
</dbReference>
<dbReference type="OrthoDB" id="9000293at2759"/>
<dbReference type="GO" id="GO:0052689">
    <property type="term" value="F:carboxylic ester hydrolase activity"/>
    <property type="evidence" value="ECO:0007669"/>
    <property type="project" value="UniProtKB-KW"/>
</dbReference>
<evidence type="ECO:0000256" key="1">
    <source>
        <dbReference type="ARBA" id="ARBA00005964"/>
    </source>
</evidence>
<name>B3SA34_TRIAD</name>
<evidence type="ECO:0000256" key="2">
    <source>
        <dbReference type="ARBA" id="ARBA00022487"/>
    </source>
</evidence>
<keyword evidence="6" id="KW-0472">Membrane</keyword>
<dbReference type="InParanoid" id="B3SA34"/>
<feature type="compositionally biased region" description="Low complexity" evidence="5">
    <location>
        <begin position="562"/>
        <end position="578"/>
    </location>
</feature>
<evidence type="ECO:0000256" key="7">
    <source>
        <dbReference type="SAM" id="SignalP"/>
    </source>
</evidence>
<dbReference type="InterPro" id="IPR029058">
    <property type="entry name" value="AB_hydrolase_fold"/>
</dbReference>
<feature type="region of interest" description="Disordered" evidence="5">
    <location>
        <begin position="548"/>
        <end position="578"/>
    </location>
</feature>
<evidence type="ECO:0000313" key="10">
    <source>
        <dbReference type="Proteomes" id="UP000009022"/>
    </source>
</evidence>
<keyword evidence="10" id="KW-1185">Reference proteome</keyword>
<gene>
    <name evidence="9" type="ORF">TRIADDRAFT_31923</name>
</gene>
<dbReference type="CTD" id="6758355"/>
<proteinExistence type="inferred from homology"/>
<reference evidence="9 10" key="1">
    <citation type="journal article" date="2008" name="Nature">
        <title>The Trichoplax genome and the nature of placozoans.</title>
        <authorList>
            <person name="Srivastava M."/>
            <person name="Begovic E."/>
            <person name="Chapman J."/>
            <person name="Putnam N.H."/>
            <person name="Hellsten U."/>
            <person name="Kawashima T."/>
            <person name="Kuo A."/>
            <person name="Mitros T."/>
            <person name="Salamov A."/>
            <person name="Carpenter M.L."/>
            <person name="Signorovitch A.Y."/>
            <person name="Moreno M.A."/>
            <person name="Kamm K."/>
            <person name="Grimwood J."/>
            <person name="Schmutz J."/>
            <person name="Shapiro H."/>
            <person name="Grigoriev I.V."/>
            <person name="Buss L.W."/>
            <person name="Schierwater B."/>
            <person name="Dellaporta S.L."/>
            <person name="Rokhsar D.S."/>
        </authorList>
    </citation>
    <scope>NUCLEOTIDE SEQUENCE [LARGE SCALE GENOMIC DNA]</scope>
    <source>
        <strain evidence="9 10">Grell-BS-1999</strain>
    </source>
</reference>
<evidence type="ECO:0000256" key="3">
    <source>
        <dbReference type="ARBA" id="ARBA00022801"/>
    </source>
</evidence>
<dbReference type="ESTHER" id="triad-b3sa34">
    <property type="family name" value="Cholinesterase-like"/>
</dbReference>
<dbReference type="SUPFAM" id="SSF53474">
    <property type="entry name" value="alpha/beta-Hydrolases"/>
    <property type="match status" value="1"/>
</dbReference>
<dbReference type="PANTHER" id="PTHR43918:SF4">
    <property type="entry name" value="CARBOXYLIC ESTER HYDROLASE"/>
    <property type="match status" value="1"/>
</dbReference>
<keyword evidence="3" id="KW-0378">Hydrolase</keyword>
<evidence type="ECO:0000256" key="4">
    <source>
        <dbReference type="ARBA" id="ARBA00023157"/>
    </source>
</evidence>
<dbReference type="PANTHER" id="PTHR43918">
    <property type="entry name" value="ACETYLCHOLINESTERASE"/>
    <property type="match status" value="1"/>
</dbReference>
<dbReference type="KEGG" id="tad:TRIADDRAFT_31923"/>
<keyword evidence="4" id="KW-1015">Disulfide bond</keyword>
<evidence type="ECO:0000313" key="9">
    <source>
        <dbReference type="EMBL" id="EDV20449.1"/>
    </source>
</evidence>
<dbReference type="Gene3D" id="3.40.50.1820">
    <property type="entry name" value="alpha/beta hydrolase"/>
    <property type="match status" value="1"/>
</dbReference>
<dbReference type="PhylomeDB" id="B3SA34"/>
<sequence>MGAEKIYLCFLTVLILSIFSWANIVQTDKGPVQSKNYNIEGKAVYGYLGIPFAQPPVGNLRFQSPQPIQTPWTQTKNTTTLPYACPQALPIPDLSSQTKQGQVNEDCLYMNVWTPTTNNASNLAVFVFIHGGAYYYGSGSRWQGKVLSANQNIVTVTMNYRLGAFGFMTTSKVNDNYPIEPNLGLLDQQLALKWIRNNIAKFGGNPQNVTIAGNSVGAVSVGLHTMSQGSKGLFHRIIMESGAPIMPQFYYVDFKIPNIVFQKVAQLSNCSRSTAAQIVTCLRALTMKELLTAQLTTMATYPLGFVVVAGGQFLPDSPETLLKNGQYEKVNTMLGTTTDDGSIFLQVNRYQNIGQGLPRAVFLGTIAGYFAAYSQQSRSAIEYQYTKYAKENDPIANRDEINKLFNDFFFVAPADKCARKYSADGVSTYYYEFAFRTQLSTAFPPYMGVTHTMEVPYVMGYPINRPSSFSANFTSEDVAVSRDIMQIWGSFIKHGTPTMASSAAQWPMYNANNASYFKISNQSEIRKDYLSDRVAFWNKLLPKLGVPSTTVPTPTTKPTPTPTKGMTTPSTTMMTTNNPAMSGMVRREYMIATYVLAAIAAIFITTLIIVLFKLHQANNNRIKGTSISNSHKF</sequence>
<dbReference type="InterPro" id="IPR050654">
    <property type="entry name" value="AChE-related_enzymes"/>
</dbReference>
<feature type="signal peptide" evidence="7">
    <location>
        <begin position="1"/>
        <end position="22"/>
    </location>
</feature>
<accession>B3SA34</accession>
<evidence type="ECO:0000256" key="6">
    <source>
        <dbReference type="SAM" id="Phobius"/>
    </source>
</evidence>
<dbReference type="EMBL" id="DS985260">
    <property type="protein sequence ID" value="EDV20449.1"/>
    <property type="molecule type" value="Genomic_DNA"/>
</dbReference>
<keyword evidence="6" id="KW-1133">Transmembrane helix</keyword>
<evidence type="ECO:0000259" key="8">
    <source>
        <dbReference type="Pfam" id="PF00135"/>
    </source>
</evidence>
<dbReference type="eggNOG" id="KOG4389">
    <property type="taxonomic scope" value="Eukaryota"/>
</dbReference>
<feature type="transmembrane region" description="Helical" evidence="6">
    <location>
        <begin position="589"/>
        <end position="612"/>
    </location>
</feature>
<dbReference type="OMA" id="SWANIVQ"/>
<keyword evidence="2" id="KW-0719">Serine esterase</keyword>
<feature type="chain" id="PRO_5002797530" description="Carboxylesterase type B domain-containing protein" evidence="7">
    <location>
        <begin position="23"/>
        <end position="633"/>
    </location>
</feature>
<dbReference type="AlphaFoldDB" id="B3SA34"/>
<dbReference type="GeneID" id="6758355"/>
<protein>
    <recommendedName>
        <fullName evidence="8">Carboxylesterase type B domain-containing protein</fullName>
    </recommendedName>
</protein>
<organism evidence="9 10">
    <name type="scientific">Trichoplax adhaerens</name>
    <name type="common">Trichoplax reptans</name>
    <dbReference type="NCBI Taxonomy" id="10228"/>
    <lineage>
        <taxon>Eukaryota</taxon>
        <taxon>Metazoa</taxon>
        <taxon>Placozoa</taxon>
        <taxon>Uniplacotomia</taxon>
        <taxon>Trichoplacea</taxon>
        <taxon>Trichoplacidae</taxon>
        <taxon>Trichoplax</taxon>
    </lineage>
</organism>
<dbReference type="Proteomes" id="UP000009022">
    <property type="component" value="Unassembled WGS sequence"/>
</dbReference>
<evidence type="ECO:0000256" key="5">
    <source>
        <dbReference type="SAM" id="MobiDB-lite"/>
    </source>
</evidence>
<feature type="domain" description="Carboxylesterase type B" evidence="8">
    <location>
        <begin position="23"/>
        <end position="537"/>
    </location>
</feature>
<dbReference type="HOGENOM" id="CLU_006586_13_0_1"/>
<dbReference type="STRING" id="10228.B3SA34"/>
<dbReference type="FunCoup" id="B3SA34">
    <property type="interactions" value="228"/>
</dbReference>
<keyword evidence="7" id="KW-0732">Signal</keyword>
<comment type="similarity">
    <text evidence="1">Belongs to the type-B carboxylesterase/lipase family.</text>
</comment>
<keyword evidence="6" id="KW-0812">Transmembrane</keyword>
<dbReference type="RefSeq" id="XP_002117143.1">
    <property type="nucleotide sequence ID" value="XM_002117107.1"/>
</dbReference>
<dbReference type="InterPro" id="IPR002018">
    <property type="entry name" value="CarbesteraseB"/>
</dbReference>